<dbReference type="SUPFAM" id="SSF52096">
    <property type="entry name" value="ClpP/crotonase"/>
    <property type="match status" value="1"/>
</dbReference>
<dbReference type="Pfam" id="PF03572">
    <property type="entry name" value="Peptidase_S41"/>
    <property type="match status" value="1"/>
</dbReference>
<proteinExistence type="predicted"/>
<evidence type="ECO:0000313" key="3">
    <source>
        <dbReference type="Proteomes" id="UP000823862"/>
    </source>
</evidence>
<protein>
    <recommendedName>
        <fullName evidence="1">Tail specific protease domain-containing protein</fullName>
    </recommendedName>
</protein>
<evidence type="ECO:0000313" key="2">
    <source>
        <dbReference type="EMBL" id="HJA85053.1"/>
    </source>
</evidence>
<dbReference type="AlphaFoldDB" id="A0A9D2KUH8"/>
<dbReference type="GO" id="GO:0006508">
    <property type="term" value="P:proteolysis"/>
    <property type="evidence" value="ECO:0007669"/>
    <property type="project" value="InterPro"/>
</dbReference>
<dbReference type="GO" id="GO:0008236">
    <property type="term" value="F:serine-type peptidase activity"/>
    <property type="evidence" value="ECO:0007669"/>
    <property type="project" value="InterPro"/>
</dbReference>
<dbReference type="InterPro" id="IPR005151">
    <property type="entry name" value="Tail-specific_protease"/>
</dbReference>
<comment type="caution">
    <text evidence="2">The sequence shown here is derived from an EMBL/GenBank/DDBJ whole genome shotgun (WGS) entry which is preliminary data.</text>
</comment>
<dbReference type="Proteomes" id="UP000823862">
    <property type="component" value="Unassembled WGS sequence"/>
</dbReference>
<evidence type="ECO:0000259" key="1">
    <source>
        <dbReference type="Pfam" id="PF03572"/>
    </source>
</evidence>
<name>A0A9D2KUH8_9BACE</name>
<dbReference type="Gene3D" id="3.90.226.10">
    <property type="entry name" value="2-enoyl-CoA Hydratase, Chain A, domain 1"/>
    <property type="match status" value="1"/>
</dbReference>
<dbReference type="InterPro" id="IPR029045">
    <property type="entry name" value="ClpP/crotonase-like_dom_sf"/>
</dbReference>
<reference evidence="2" key="1">
    <citation type="journal article" date="2021" name="PeerJ">
        <title>Extensive microbial diversity within the chicken gut microbiome revealed by metagenomics and culture.</title>
        <authorList>
            <person name="Gilroy R."/>
            <person name="Ravi A."/>
            <person name="Getino M."/>
            <person name="Pursley I."/>
            <person name="Horton D.L."/>
            <person name="Alikhan N.F."/>
            <person name="Baker D."/>
            <person name="Gharbi K."/>
            <person name="Hall N."/>
            <person name="Watson M."/>
            <person name="Adriaenssens E.M."/>
            <person name="Foster-Nyarko E."/>
            <person name="Jarju S."/>
            <person name="Secka A."/>
            <person name="Antonio M."/>
            <person name="Oren A."/>
            <person name="Chaudhuri R.R."/>
            <person name="La Ragione R."/>
            <person name="Hildebrand F."/>
            <person name="Pallen M.J."/>
        </authorList>
    </citation>
    <scope>NUCLEOTIDE SEQUENCE</scope>
    <source>
        <strain evidence="2">ChiHjej12B11-9795</strain>
    </source>
</reference>
<sequence length="524" mass="59276">MIEKKKSLLIAFAGLVNVADAYTQNVQPYTSVRVESSSLYQQGNVYQKDFLLCMDMLEQTHPAFAAGQNAPFSVDDEIEAGYEALAECQSKEALERCVQRVFSNLSDAHTTVSVGLDRNLIYPLNVFVDSGKPYIRAVDKVHAAALGKEIIRMNGRSMNRIWEEFGRVMSCDNENYFWEKVPNLMQFYSFWVQTSCSAPDSLLRLSLADGTEIALKPMKQSELQVQWLNVAPSGHWIRGNRRQPFLYKILPDRPVCYLQFNACTDRGSLYAQYAQTKGEVPDEVKKQLEQVPRFDEFLRQMFRDMATHQVKTLVIDVRDNGGGDSRLCQLLLSWLKPEAERKQGTVWMRCSELFKRQYPALSESFARYFAEHRQVYSSDTLYNAADITLPETGSESSPIVAALDTFFASPSPAVANFDGEVIFIQNRETYSSAGLLVVEAVDNHIGKVIGDCSAYKPSSYGDILFWRLPHTGVQGTVSHKLFLRPDRSQGTPASLCPDVLIPTRWEDVSAGRDACWEWVLQHVK</sequence>
<dbReference type="EMBL" id="DWZI01000014">
    <property type="protein sequence ID" value="HJA85053.1"/>
    <property type="molecule type" value="Genomic_DNA"/>
</dbReference>
<reference evidence="2" key="2">
    <citation type="submission" date="2021-04" db="EMBL/GenBank/DDBJ databases">
        <authorList>
            <person name="Gilroy R."/>
        </authorList>
    </citation>
    <scope>NUCLEOTIDE SEQUENCE</scope>
    <source>
        <strain evidence="2">ChiHjej12B11-9795</strain>
    </source>
</reference>
<gene>
    <name evidence="2" type="ORF">H9950_02430</name>
</gene>
<organism evidence="2 3">
    <name type="scientific">Candidatus Bacteroides avicola</name>
    <dbReference type="NCBI Taxonomy" id="2838468"/>
    <lineage>
        <taxon>Bacteria</taxon>
        <taxon>Pseudomonadati</taxon>
        <taxon>Bacteroidota</taxon>
        <taxon>Bacteroidia</taxon>
        <taxon>Bacteroidales</taxon>
        <taxon>Bacteroidaceae</taxon>
        <taxon>Bacteroides</taxon>
    </lineage>
</organism>
<accession>A0A9D2KUH8</accession>
<feature type="domain" description="Tail specific protease" evidence="1">
    <location>
        <begin position="294"/>
        <end position="453"/>
    </location>
</feature>